<organism evidence="3 5">
    <name type="scientific">Canis lupus familiaris</name>
    <name type="common">Dog</name>
    <name type="synonym">Canis familiaris</name>
    <dbReference type="NCBI Taxonomy" id="9615"/>
    <lineage>
        <taxon>Eukaryota</taxon>
        <taxon>Metazoa</taxon>
        <taxon>Chordata</taxon>
        <taxon>Craniata</taxon>
        <taxon>Vertebrata</taxon>
        <taxon>Euteleostomi</taxon>
        <taxon>Mammalia</taxon>
        <taxon>Eutheria</taxon>
        <taxon>Laurasiatheria</taxon>
        <taxon>Carnivora</taxon>
        <taxon>Caniformia</taxon>
        <taxon>Canidae</taxon>
        <taxon>Canis</taxon>
    </lineage>
</organism>
<dbReference type="Proteomes" id="UP000694542">
    <property type="component" value="Chromosome 34"/>
</dbReference>
<keyword evidence="1" id="KW-0812">Transmembrane</keyword>
<proteinExistence type="predicted"/>
<accession>A0A8C0SYA2</accession>
<reference evidence="3" key="3">
    <citation type="submission" date="2025-05" db="UniProtKB">
        <authorList>
            <consortium name="Ensembl"/>
        </authorList>
    </citation>
    <scope>IDENTIFICATION</scope>
</reference>
<evidence type="ECO:0000313" key="5">
    <source>
        <dbReference type="Proteomes" id="UP000694542"/>
    </source>
</evidence>
<reference evidence="3" key="2">
    <citation type="submission" date="2018-10" db="EMBL/GenBank/DDBJ databases">
        <title>De novo assembly of a Great Dane genome.</title>
        <authorList>
            <person name="Kidd J.M."/>
            <person name="Pendleton A.L."/>
            <person name="Shen F."/>
            <person name="Emery S."/>
        </authorList>
    </citation>
    <scope>NUCLEOTIDE SEQUENCE [LARGE SCALE GENOMIC DNA]</scope>
    <source>
        <strain evidence="3">Great Dane</strain>
    </source>
</reference>
<dbReference type="Ensembl" id="ENSCAFT00000080008.2">
    <property type="protein sequence ID" value="ENSCAFP00000062513.1"/>
    <property type="gene ID" value="ENSCAFG00000043214.2"/>
</dbReference>
<evidence type="ECO:0000313" key="2">
    <source>
        <dbReference type="Ensembl" id="ENSCAFP00000062513.1"/>
    </source>
</evidence>
<protein>
    <submittedName>
        <fullName evidence="3">Uncharacterized protein</fullName>
    </submittedName>
</protein>
<sequence>MASPARVKVEESVGRPCPWRNVHNSVWGGGVPTAATAGGVLQATKGFCDSPVGARFPVLVVLIIYIFSFFFFFKILFIYSFIYEREQA</sequence>
<evidence type="ECO:0000313" key="3">
    <source>
        <dbReference type="Ensembl" id="ENSCAFP00040027087.1"/>
    </source>
</evidence>
<keyword evidence="1" id="KW-0472">Membrane</keyword>
<evidence type="ECO:0000256" key="1">
    <source>
        <dbReference type="SAM" id="Phobius"/>
    </source>
</evidence>
<dbReference type="Ensembl" id="ENSCAFT00040031161.1">
    <property type="protein sequence ID" value="ENSCAFP00040027087.1"/>
    <property type="gene ID" value="ENSCAFG00040016890.1"/>
</dbReference>
<evidence type="ECO:0000313" key="4">
    <source>
        <dbReference type="Proteomes" id="UP000002254"/>
    </source>
</evidence>
<keyword evidence="1" id="KW-1133">Transmembrane helix</keyword>
<feature type="transmembrane region" description="Helical" evidence="1">
    <location>
        <begin position="59"/>
        <end position="82"/>
    </location>
</feature>
<reference evidence="2 4" key="1">
    <citation type="journal article" date="2005" name="Nature">
        <title>Genome sequence, comparative analysis and haplotype structure of the domestic dog.</title>
        <authorList>
            <consortium name="Broad Sequencing Platform"/>
            <person name="Lindblad-Toh K."/>
            <person name="Wade C.M."/>
            <person name="Mikkelsen T.S."/>
            <person name="Karlsson E.K."/>
            <person name="Jaffe D.B."/>
            <person name="Kamal M."/>
            <person name="Clamp M."/>
            <person name="Chang J.L."/>
            <person name="Kulbokas E.J. III"/>
            <person name="Zody M.C."/>
            <person name="Mauceli E."/>
            <person name="Xie X."/>
            <person name="Breen M."/>
            <person name="Wayne R.K."/>
            <person name="Ostrander E.A."/>
            <person name="Ponting C.P."/>
            <person name="Galibert F."/>
            <person name="Smith D.R."/>
            <person name="DeJong P.J."/>
            <person name="Kirkness E."/>
            <person name="Alvarez P."/>
            <person name="Biagi T."/>
            <person name="Brockman W."/>
            <person name="Butler J."/>
            <person name="Chin C.W."/>
            <person name="Cook A."/>
            <person name="Cuff J."/>
            <person name="Daly M.J."/>
            <person name="DeCaprio D."/>
            <person name="Gnerre S."/>
            <person name="Grabherr M."/>
            <person name="Kellis M."/>
            <person name="Kleber M."/>
            <person name="Bardeleben C."/>
            <person name="Goodstadt L."/>
            <person name="Heger A."/>
            <person name="Hitte C."/>
            <person name="Kim L."/>
            <person name="Koepfli K.P."/>
            <person name="Parker H.G."/>
            <person name="Pollinger J.P."/>
            <person name="Searle S.M."/>
            <person name="Sutter N.B."/>
            <person name="Thomas R."/>
            <person name="Webber C."/>
            <person name="Baldwin J."/>
            <person name="Abebe A."/>
            <person name="Abouelleil A."/>
            <person name="Aftuck L."/>
            <person name="Ait-Zahra M."/>
            <person name="Aldredge T."/>
            <person name="Allen N."/>
            <person name="An P."/>
            <person name="Anderson S."/>
            <person name="Antoine C."/>
            <person name="Arachchi H."/>
            <person name="Aslam A."/>
            <person name="Ayotte L."/>
            <person name="Bachantsang P."/>
            <person name="Barry A."/>
            <person name="Bayul T."/>
            <person name="Benamara M."/>
            <person name="Berlin A."/>
            <person name="Bessette D."/>
            <person name="Blitshteyn B."/>
            <person name="Bloom T."/>
            <person name="Blye J."/>
            <person name="Boguslavskiy L."/>
            <person name="Bonnet C."/>
            <person name="Boukhgalter B."/>
            <person name="Brown A."/>
            <person name="Cahill P."/>
            <person name="Calixte N."/>
            <person name="Camarata J."/>
            <person name="Cheshatsang Y."/>
            <person name="Chu J."/>
            <person name="Citroen M."/>
            <person name="Collymore A."/>
            <person name="Cooke P."/>
            <person name="Dawoe T."/>
            <person name="Daza R."/>
            <person name="Decktor K."/>
            <person name="DeGray S."/>
            <person name="Dhargay N."/>
            <person name="Dooley K."/>
            <person name="Dooley K."/>
            <person name="Dorje P."/>
            <person name="Dorjee K."/>
            <person name="Dorris L."/>
            <person name="Duffey N."/>
            <person name="Dupes A."/>
            <person name="Egbiremolen O."/>
            <person name="Elong R."/>
            <person name="Falk J."/>
            <person name="Farina A."/>
            <person name="Faro S."/>
            <person name="Ferguson D."/>
            <person name="Ferreira P."/>
            <person name="Fisher S."/>
            <person name="FitzGerald M."/>
            <person name="Foley K."/>
            <person name="Foley C."/>
            <person name="Franke A."/>
            <person name="Friedrich D."/>
            <person name="Gage D."/>
            <person name="Garber M."/>
            <person name="Gearin G."/>
            <person name="Giannoukos G."/>
            <person name="Goode T."/>
            <person name="Goyette A."/>
            <person name="Graham J."/>
            <person name="Grandbois E."/>
            <person name="Gyaltsen K."/>
            <person name="Hafez N."/>
            <person name="Hagopian D."/>
            <person name="Hagos B."/>
            <person name="Hall J."/>
            <person name="Healy C."/>
            <person name="Hegarty R."/>
            <person name="Honan T."/>
            <person name="Horn A."/>
            <person name="Houde N."/>
            <person name="Hughes L."/>
            <person name="Hunnicutt L."/>
            <person name="Husby M."/>
            <person name="Jester B."/>
            <person name="Jones C."/>
            <person name="Kamat A."/>
            <person name="Kanga B."/>
            <person name="Kells C."/>
            <person name="Khazanovich D."/>
            <person name="Kieu A.C."/>
            <person name="Kisner P."/>
            <person name="Kumar M."/>
            <person name="Lance K."/>
            <person name="Landers T."/>
            <person name="Lara M."/>
            <person name="Lee W."/>
            <person name="Leger J.P."/>
            <person name="Lennon N."/>
            <person name="Leuper L."/>
            <person name="LeVine S."/>
            <person name="Liu J."/>
            <person name="Liu X."/>
            <person name="Lokyitsang Y."/>
            <person name="Lokyitsang T."/>
            <person name="Lui A."/>
            <person name="Macdonald J."/>
            <person name="Major J."/>
            <person name="Marabella R."/>
            <person name="Maru K."/>
            <person name="Matthews C."/>
            <person name="McDonough S."/>
            <person name="Mehta T."/>
            <person name="Meldrim J."/>
            <person name="Melnikov A."/>
            <person name="Meneus L."/>
            <person name="Mihalev A."/>
            <person name="Mihova T."/>
            <person name="Miller K."/>
            <person name="Mittelman R."/>
            <person name="Mlenga V."/>
            <person name="Mulrain L."/>
            <person name="Munson G."/>
            <person name="Navidi A."/>
            <person name="Naylor J."/>
            <person name="Nguyen T."/>
            <person name="Nguyen N."/>
            <person name="Nguyen C."/>
            <person name="Nguyen T."/>
            <person name="Nicol R."/>
            <person name="Norbu N."/>
            <person name="Norbu C."/>
            <person name="Novod N."/>
            <person name="Nyima T."/>
            <person name="Olandt P."/>
            <person name="O'Neill B."/>
            <person name="O'Neill K."/>
            <person name="Osman S."/>
            <person name="Oyono L."/>
            <person name="Patti C."/>
            <person name="Perrin D."/>
            <person name="Phunkhang P."/>
            <person name="Pierre F."/>
            <person name="Priest M."/>
            <person name="Rachupka A."/>
            <person name="Raghuraman S."/>
            <person name="Rameau R."/>
            <person name="Ray V."/>
            <person name="Raymond C."/>
            <person name="Rege F."/>
            <person name="Rise C."/>
            <person name="Rogers J."/>
            <person name="Rogov P."/>
            <person name="Sahalie J."/>
            <person name="Settipalli S."/>
            <person name="Sharpe T."/>
            <person name="Shea T."/>
            <person name="Sheehan M."/>
            <person name="Sherpa N."/>
            <person name="Shi J."/>
            <person name="Shih D."/>
            <person name="Sloan J."/>
            <person name="Smith C."/>
            <person name="Sparrow T."/>
            <person name="Stalker J."/>
            <person name="Stange-Thomann N."/>
            <person name="Stavropoulos S."/>
            <person name="Stone C."/>
            <person name="Stone S."/>
            <person name="Sykes S."/>
            <person name="Tchuinga P."/>
            <person name="Tenzing P."/>
            <person name="Tesfaye S."/>
            <person name="Thoulutsang D."/>
            <person name="Thoulutsang Y."/>
            <person name="Topham K."/>
            <person name="Topping I."/>
            <person name="Tsamla T."/>
            <person name="Vassiliev H."/>
            <person name="Venkataraman V."/>
            <person name="Vo A."/>
            <person name="Wangchuk T."/>
            <person name="Wangdi T."/>
            <person name="Weiand M."/>
            <person name="Wilkinson J."/>
            <person name="Wilson A."/>
            <person name="Yadav S."/>
            <person name="Yang S."/>
            <person name="Yang X."/>
            <person name="Young G."/>
            <person name="Yu Q."/>
            <person name="Zainoun J."/>
            <person name="Zembek L."/>
            <person name="Zimmer A."/>
            <person name="Lander E.S."/>
        </authorList>
    </citation>
    <scope>NUCLEOTIDE SEQUENCE [LARGE SCALE GENOMIC DNA]</scope>
    <source>
        <strain evidence="2">Boxer</strain>
    </source>
</reference>
<dbReference type="Proteomes" id="UP000002254">
    <property type="component" value="Chromosome 34"/>
</dbReference>
<name>A0A8C0SYA2_CANLF</name>
<dbReference type="AlphaFoldDB" id="A0A8C0SYA2"/>